<dbReference type="CDD" id="cd08049">
    <property type="entry name" value="TAF8"/>
    <property type="match status" value="1"/>
</dbReference>
<reference evidence="4" key="2">
    <citation type="journal article" date="2019" name="IMA Fungus">
        <title>Genome sequencing and comparison of five Tilletia species to identify candidate genes for the detection of regulated species infecting wheat.</title>
        <authorList>
            <person name="Nguyen H.D.T."/>
            <person name="Sultana T."/>
            <person name="Kesanakurti P."/>
            <person name="Hambleton S."/>
        </authorList>
    </citation>
    <scope>NUCLEOTIDE SEQUENCE</scope>
    <source>
        <strain evidence="4">DAOMC 236422</strain>
    </source>
</reference>
<name>A0A8X7NAT7_9BASI</name>
<dbReference type="InterPro" id="IPR019473">
    <property type="entry name" value="TFIID_su8_C"/>
</dbReference>
<feature type="compositionally biased region" description="Low complexity" evidence="2">
    <location>
        <begin position="638"/>
        <end position="656"/>
    </location>
</feature>
<evidence type="ECO:0000313" key="5">
    <source>
        <dbReference type="Proteomes" id="UP000078113"/>
    </source>
</evidence>
<proteinExistence type="predicted"/>
<keyword evidence="5" id="KW-1185">Reference proteome</keyword>
<sequence>MSLPPSRRSQPEHIEDALPRLILTFLLHLDPSSSSSSTTCTQSFLAAFRAHLDSHLTTLVRITARSAGGLGSSTAPSGRDWIKGLRGVGSSKSVYGMQWGELSSYLRSRGEVDTKWIAPISAPGLGTGVALGGGGGGEVVGSQIPPLGRFGSAYGRSHAIRSLQWGPSTDDWLDSEEEQEEEQDPKSAGAGWEIYPSHSTSSRDQVRPVPHSGFLFKPPKQPVPIFQTSSSSLLNGEDPSAPPPPLNFASDPLAFLLDPDAPPPPIGTIPNSNPPPLPTQQDSHGMLTKQTLAYLRAIQDVIPPHLPAFPPRHTWRRTPVWTSTLSSSSSPSQSQGSSTTTLLVDRKLHAARLAQNSLRRLISATEEASARAAELEMEEREERARRVGEGVEIVGKGEGEDVRVVLRRLTPPASPSPPPGGMEGKGKGKGKEKEDDVVMVEDVKKEGEGGGAKEGGLLPIPPRKKRKAPRPPGWGELVFQPFTSTAPTGFFASSSSSSNLDAPPTLYGKQQHFTQRSTLPTMLRYGSAFVPSEPTLTVHQAVPAAQLLSIPPATAGAVPPVGSSSTTSPAIAMVGLPPSGSGRGSIAGGEMVTSPTSILVPPILPPPASSSAGPIEQGSQVGNKMKVESPGGGVGPSTTTTTTTTTTAGATTGATGNRPRLSIKLKARPPGGVKPGGPGSP</sequence>
<reference evidence="4" key="1">
    <citation type="submission" date="2016-04" db="EMBL/GenBank/DDBJ databases">
        <authorList>
            <person name="Nguyen H.D."/>
            <person name="Samba Siva P."/>
            <person name="Cullis J."/>
            <person name="Levesque C.A."/>
            <person name="Hambleton S."/>
        </authorList>
    </citation>
    <scope>NUCLEOTIDE SEQUENCE</scope>
    <source>
        <strain evidence="4">DAOMC 236422</strain>
    </source>
</reference>
<evidence type="ECO:0000256" key="2">
    <source>
        <dbReference type="SAM" id="MobiDB-lite"/>
    </source>
</evidence>
<feature type="region of interest" description="Disordered" evidence="2">
    <location>
        <begin position="165"/>
        <end position="244"/>
    </location>
</feature>
<comment type="caution">
    <text evidence="4">The sequence shown here is derived from an EMBL/GenBank/DDBJ whole genome shotgun (WGS) entry which is preliminary data.</text>
</comment>
<evidence type="ECO:0000259" key="3">
    <source>
        <dbReference type="Pfam" id="PF10406"/>
    </source>
</evidence>
<protein>
    <recommendedName>
        <fullName evidence="3">Transcription factor TFIID subunit 8 C-terminal domain-containing protein</fullName>
    </recommendedName>
</protein>
<feature type="domain" description="Transcription factor TFIID subunit 8 C-terminal" evidence="3">
    <location>
        <begin position="302"/>
        <end position="361"/>
    </location>
</feature>
<feature type="coiled-coil region" evidence="1">
    <location>
        <begin position="358"/>
        <end position="385"/>
    </location>
</feature>
<gene>
    <name evidence="4" type="ORF">A4X09_0g1999</name>
</gene>
<dbReference type="Proteomes" id="UP000078113">
    <property type="component" value="Unassembled WGS sequence"/>
</dbReference>
<feature type="region of interest" description="Disordered" evidence="2">
    <location>
        <begin position="605"/>
        <end position="681"/>
    </location>
</feature>
<dbReference type="EMBL" id="LWDG02000054">
    <property type="protein sequence ID" value="KAE8270352.1"/>
    <property type="molecule type" value="Genomic_DNA"/>
</dbReference>
<organism evidence="4 5">
    <name type="scientific">Tilletia walkeri</name>
    <dbReference type="NCBI Taxonomy" id="117179"/>
    <lineage>
        <taxon>Eukaryota</taxon>
        <taxon>Fungi</taxon>
        <taxon>Dikarya</taxon>
        <taxon>Basidiomycota</taxon>
        <taxon>Ustilaginomycotina</taxon>
        <taxon>Exobasidiomycetes</taxon>
        <taxon>Tilletiales</taxon>
        <taxon>Tilletiaceae</taxon>
        <taxon>Tilletia</taxon>
    </lineage>
</organism>
<feature type="compositionally biased region" description="Acidic residues" evidence="2">
    <location>
        <begin position="171"/>
        <end position="183"/>
    </location>
</feature>
<keyword evidence="1" id="KW-0175">Coiled coil</keyword>
<dbReference type="AlphaFoldDB" id="A0A8X7NAT7"/>
<evidence type="ECO:0000256" key="1">
    <source>
        <dbReference type="SAM" id="Coils"/>
    </source>
</evidence>
<accession>A0A8X7NAT7</accession>
<dbReference type="Pfam" id="PF10406">
    <property type="entry name" value="TAF8_C"/>
    <property type="match status" value="1"/>
</dbReference>
<feature type="compositionally biased region" description="Basic and acidic residues" evidence="2">
    <location>
        <begin position="424"/>
        <end position="448"/>
    </location>
</feature>
<feature type="region of interest" description="Disordered" evidence="2">
    <location>
        <begin position="409"/>
        <end position="472"/>
    </location>
</feature>
<evidence type="ECO:0000313" key="4">
    <source>
        <dbReference type="EMBL" id="KAE8270352.1"/>
    </source>
</evidence>